<gene>
    <name evidence="1" type="ORF">DIABBA_LOCUS12179</name>
</gene>
<keyword evidence="2" id="KW-1185">Reference proteome</keyword>
<accession>A0A9N9T9Y2</accession>
<protein>
    <submittedName>
        <fullName evidence="1">Uncharacterized protein</fullName>
    </submittedName>
</protein>
<name>A0A9N9T9Y2_DIABA</name>
<dbReference type="Proteomes" id="UP001153709">
    <property type="component" value="Chromosome 8"/>
</dbReference>
<organism evidence="1 2">
    <name type="scientific">Diabrotica balteata</name>
    <name type="common">Banded cucumber beetle</name>
    <dbReference type="NCBI Taxonomy" id="107213"/>
    <lineage>
        <taxon>Eukaryota</taxon>
        <taxon>Metazoa</taxon>
        <taxon>Ecdysozoa</taxon>
        <taxon>Arthropoda</taxon>
        <taxon>Hexapoda</taxon>
        <taxon>Insecta</taxon>
        <taxon>Pterygota</taxon>
        <taxon>Neoptera</taxon>
        <taxon>Endopterygota</taxon>
        <taxon>Coleoptera</taxon>
        <taxon>Polyphaga</taxon>
        <taxon>Cucujiformia</taxon>
        <taxon>Chrysomeloidea</taxon>
        <taxon>Chrysomelidae</taxon>
        <taxon>Galerucinae</taxon>
        <taxon>Diabroticina</taxon>
        <taxon>Diabroticites</taxon>
        <taxon>Diabrotica</taxon>
    </lineage>
</organism>
<dbReference type="AlphaFoldDB" id="A0A9N9T9Y2"/>
<dbReference type="EMBL" id="OU898283">
    <property type="protein sequence ID" value="CAG9839410.1"/>
    <property type="molecule type" value="Genomic_DNA"/>
</dbReference>
<sequence>MSGRKLNKNYDILSFKVLKIEGKHAAKCCVCGNVIKNTAAARLQKSQNTTNGSYEVMEDGSLAIVTGTSPENMLDGIIENSLDTDAALLELEENKSMSVDTINISEVNPDDDETEEEEEEIVDYDNAIVVNDQPHLPHFGSVSVVNSNDVHFGNKTVYKGPVTIKQFVYPKSDITSEVFSNLSEVKWIKRTQLNKWW</sequence>
<dbReference type="OrthoDB" id="10001926at2759"/>
<proteinExistence type="predicted"/>
<evidence type="ECO:0000313" key="1">
    <source>
        <dbReference type="EMBL" id="CAG9839410.1"/>
    </source>
</evidence>
<evidence type="ECO:0000313" key="2">
    <source>
        <dbReference type="Proteomes" id="UP001153709"/>
    </source>
</evidence>
<reference evidence="1" key="1">
    <citation type="submission" date="2022-01" db="EMBL/GenBank/DDBJ databases">
        <authorList>
            <person name="King R."/>
        </authorList>
    </citation>
    <scope>NUCLEOTIDE SEQUENCE</scope>
</reference>